<proteinExistence type="predicted"/>
<evidence type="ECO:0000256" key="2">
    <source>
        <dbReference type="SAM" id="Phobius"/>
    </source>
</evidence>
<organism evidence="4 5">
    <name type="scientific">Brenthis ino</name>
    <name type="common">lesser marbled fritillary</name>
    <dbReference type="NCBI Taxonomy" id="405034"/>
    <lineage>
        <taxon>Eukaryota</taxon>
        <taxon>Metazoa</taxon>
        <taxon>Ecdysozoa</taxon>
        <taxon>Arthropoda</taxon>
        <taxon>Hexapoda</taxon>
        <taxon>Insecta</taxon>
        <taxon>Pterygota</taxon>
        <taxon>Neoptera</taxon>
        <taxon>Endopterygota</taxon>
        <taxon>Lepidoptera</taxon>
        <taxon>Glossata</taxon>
        <taxon>Ditrysia</taxon>
        <taxon>Papilionoidea</taxon>
        <taxon>Nymphalidae</taxon>
        <taxon>Heliconiinae</taxon>
        <taxon>Argynnini</taxon>
        <taxon>Brenthis</taxon>
    </lineage>
</organism>
<feature type="non-terminal residue" evidence="4">
    <location>
        <position position="264"/>
    </location>
</feature>
<keyword evidence="2" id="KW-1133">Transmembrane helix</keyword>
<feature type="compositionally biased region" description="Polar residues" evidence="1">
    <location>
        <begin position="104"/>
        <end position="117"/>
    </location>
</feature>
<feature type="chain" id="PRO_5035474183" evidence="3">
    <location>
        <begin position="31"/>
        <end position="264"/>
    </location>
</feature>
<feature type="signal peptide" evidence="3">
    <location>
        <begin position="1"/>
        <end position="30"/>
    </location>
</feature>
<keyword evidence="3" id="KW-0732">Signal</keyword>
<accession>A0A8J9YE34</accession>
<sequence>MAKGLIAMSVHGLVVVGVVALALWATGASASAARYDIATPFTPPATKYKYIPLHSTYTKEESNPEIDDVEEDTSSSGMSTSELILNVFRTALDVVRKINKNRSRSSLPASSTNSTAVQLRRNGKNATSGIGRGFEDYYDEHHDHDDDHDHTTTAKPVKQGRYTDPWAGYYDWIINEGSFKFWSVFQLFTAALLLYACLSAIYYAKFNPILPDYSMEYDDYFLERTVGRNARSIEPSETPSGLTWINPTTFQFILDAISQHYLEQ</sequence>
<dbReference type="AlphaFoldDB" id="A0A8J9YE34"/>
<dbReference type="EMBL" id="OV170226">
    <property type="protein sequence ID" value="CAH0727394.1"/>
    <property type="molecule type" value="Genomic_DNA"/>
</dbReference>
<evidence type="ECO:0000256" key="1">
    <source>
        <dbReference type="SAM" id="MobiDB-lite"/>
    </source>
</evidence>
<evidence type="ECO:0000256" key="3">
    <source>
        <dbReference type="SAM" id="SignalP"/>
    </source>
</evidence>
<reference evidence="4" key="1">
    <citation type="submission" date="2021-12" db="EMBL/GenBank/DDBJ databases">
        <authorList>
            <person name="Martin H S."/>
        </authorList>
    </citation>
    <scope>NUCLEOTIDE SEQUENCE</scope>
</reference>
<keyword evidence="5" id="KW-1185">Reference proteome</keyword>
<protein>
    <submittedName>
        <fullName evidence="4">Uncharacterized protein</fullName>
    </submittedName>
</protein>
<evidence type="ECO:0000313" key="4">
    <source>
        <dbReference type="EMBL" id="CAH0727394.1"/>
    </source>
</evidence>
<evidence type="ECO:0000313" key="5">
    <source>
        <dbReference type="Proteomes" id="UP000838878"/>
    </source>
</evidence>
<gene>
    <name evidence="4" type="ORF">BINO364_LOCUS12742</name>
</gene>
<dbReference type="OrthoDB" id="7614304at2759"/>
<feature type="transmembrane region" description="Helical" evidence="2">
    <location>
        <begin position="181"/>
        <end position="204"/>
    </location>
</feature>
<keyword evidence="2" id="KW-0472">Membrane</keyword>
<dbReference type="Proteomes" id="UP000838878">
    <property type="component" value="Chromosome 6"/>
</dbReference>
<name>A0A8J9YE34_9NEOP</name>
<feature type="region of interest" description="Disordered" evidence="1">
    <location>
        <begin position="103"/>
        <end position="128"/>
    </location>
</feature>
<keyword evidence="2" id="KW-0812">Transmembrane</keyword>